<reference evidence="2" key="1">
    <citation type="submission" date="2017-02" db="UniProtKB">
        <authorList>
            <consortium name="WormBaseParasite"/>
        </authorList>
    </citation>
    <scope>IDENTIFICATION</scope>
</reference>
<dbReference type="STRING" id="42155.A0A0R3R6J8"/>
<sequence>MCQEKNYTAQSSTVLIRRLLLNKANYLCTSIYKNWFPHFIGYHGSRFSIAIVWWNYESHNSIFVFFFILKISVRFITEQIRALFRKMVEIEATCKPSDFSLDFQKLKAVQLPLTSLHSECGKNQMKVAEAPKKKMSLDEYKRRKSSKTTADSEK</sequence>
<proteinExistence type="predicted"/>
<feature type="compositionally biased region" description="Basic and acidic residues" evidence="1">
    <location>
        <begin position="129"/>
        <end position="141"/>
    </location>
</feature>
<accession>A0A0R3R6J8</accession>
<evidence type="ECO:0000256" key="1">
    <source>
        <dbReference type="SAM" id="MobiDB-lite"/>
    </source>
</evidence>
<dbReference type="AlphaFoldDB" id="A0A0R3R6J8"/>
<feature type="region of interest" description="Disordered" evidence="1">
    <location>
        <begin position="127"/>
        <end position="154"/>
    </location>
</feature>
<evidence type="ECO:0000313" key="2">
    <source>
        <dbReference type="WBParaSite" id="BTMF_0001564201-mRNA-1"/>
    </source>
</evidence>
<dbReference type="WBParaSite" id="BTMF_0001564201-mRNA-1">
    <property type="protein sequence ID" value="BTMF_0001564201-mRNA-1"/>
    <property type="gene ID" value="BTMF_0001564201"/>
</dbReference>
<organism evidence="2">
    <name type="scientific">Brugia timori</name>
    <dbReference type="NCBI Taxonomy" id="42155"/>
    <lineage>
        <taxon>Eukaryota</taxon>
        <taxon>Metazoa</taxon>
        <taxon>Ecdysozoa</taxon>
        <taxon>Nematoda</taxon>
        <taxon>Chromadorea</taxon>
        <taxon>Rhabditida</taxon>
        <taxon>Spirurina</taxon>
        <taxon>Spiruromorpha</taxon>
        <taxon>Filarioidea</taxon>
        <taxon>Onchocercidae</taxon>
        <taxon>Brugia</taxon>
    </lineage>
</organism>
<protein>
    <submittedName>
        <fullName evidence="2">Ovule protein</fullName>
    </submittedName>
</protein>
<name>A0A0R3R6J8_9BILA</name>